<organism evidence="3">
    <name type="scientific">Periwinkle leaf yellowing phytoplasma</name>
    <dbReference type="NCBI Taxonomy" id="619518"/>
    <lineage>
        <taxon>Bacteria</taxon>
        <taxon>Bacillati</taxon>
        <taxon>Mycoplasmatota</taxon>
        <taxon>Mollicutes</taxon>
        <taxon>Acholeplasmatales</taxon>
        <taxon>Acholeplasmataceae</taxon>
        <taxon>Candidatus Phytoplasma</taxon>
        <taxon>16SrI (Aster yellows group)</taxon>
    </lineage>
</organism>
<dbReference type="InterPro" id="IPR021348">
    <property type="entry name" value="DUF2963"/>
</dbReference>
<evidence type="ECO:0000256" key="1">
    <source>
        <dbReference type="SAM" id="Phobius"/>
    </source>
</evidence>
<evidence type="ECO:0000313" key="3">
    <source>
        <dbReference type="EMBL" id="AEA36717.1"/>
    </source>
</evidence>
<name>F2X4W2_9MOLU</name>
<dbReference type="AlphaFoldDB" id="F2X4W2"/>
<keyword evidence="1" id="KW-1133">Transmembrane helix</keyword>
<proteinExistence type="predicted"/>
<keyword evidence="1" id="KW-0812">Transmembrane</keyword>
<evidence type="ECO:0000259" key="2">
    <source>
        <dbReference type="Pfam" id="PF11178"/>
    </source>
</evidence>
<dbReference type="Pfam" id="PF11178">
    <property type="entry name" value="DUF2963"/>
    <property type="match status" value="2"/>
</dbReference>
<accession>F2X4W2</accession>
<dbReference type="EMBL" id="HQ332530">
    <property type="protein sequence ID" value="AEA36717.1"/>
    <property type="molecule type" value="Genomic_DNA"/>
</dbReference>
<reference evidence="3" key="1">
    <citation type="submission" date="2010-09" db="EMBL/GenBank/DDBJ databases">
        <title>Cloning and Analysis of Plasmids of Periwinkle Leaf Yellowing Phytoplasma.</title>
        <authorList>
            <person name="Chen L.L."/>
            <person name="Lin C.P."/>
        </authorList>
    </citation>
    <scope>NUCLEOTIDE SEQUENCE</scope>
    <source>
        <strain evidence="3">09PLY</strain>
        <plasmid evidence="3">p09PLY-1</plasmid>
    </source>
</reference>
<feature type="domain" description="DUF2963" evidence="2">
    <location>
        <begin position="153"/>
        <end position="180"/>
    </location>
</feature>
<geneLocation type="plasmid" evidence="3">
    <name>p09PLY-1</name>
</geneLocation>
<dbReference type="RefSeq" id="WP_015060414.1">
    <property type="nucleotide sequence ID" value="NC_019245.1"/>
</dbReference>
<feature type="transmembrane region" description="Helical" evidence="1">
    <location>
        <begin position="7"/>
        <end position="31"/>
    </location>
</feature>
<keyword evidence="1" id="KW-0472">Membrane</keyword>
<feature type="domain" description="DUF2963" evidence="2">
    <location>
        <begin position="82"/>
        <end position="132"/>
    </location>
</feature>
<protein>
    <recommendedName>
        <fullName evidence="2">DUF2963 domain-containing protein</fullName>
    </recommendedName>
</protein>
<sequence>MKKNKKFIFIIWGLFISVSVVGLLILLLLFLQPKQSQQSFNQPVEAKPIQSFSQQEQATYNAILKKIESEVDELTNIKEIVYCPDGITIKHIKILDSKTKKEIKRIVYHDDGKTINWIKEFDPQTSLLIKNTVHDKQGKIKNIVKYNSLREYVFEEYNPQTGIKIGEIYYNPDGAVKEVKTY</sequence>
<keyword evidence="3" id="KW-0614">Plasmid</keyword>